<sequence length="199" mass="22521">MAHLRAVKAGLGRDCQMKIDSAFTSGDAIKVLEWVKEETGADFEIADSDDRTKSIDNFHEVLKDGLLLCQLINKYLPDDQKLDMTKKTFQKSNNPNFEINRERERLDSFLIKCVQLGVPRVALFQIDNLYELTNLSQVCAGLAALGSEIESLPNFSGERRWPKKYVDPKAEEKRKAAKQNNKLSCTYSGILYGAPDSHY</sequence>
<evidence type="ECO:0000313" key="2">
    <source>
        <dbReference type="EMBL" id="KAK6187212.1"/>
    </source>
</evidence>
<dbReference type="PROSITE" id="PS50021">
    <property type="entry name" value="CH"/>
    <property type="match status" value="1"/>
</dbReference>
<dbReference type="InterPro" id="IPR050606">
    <property type="entry name" value="Calponin-like"/>
</dbReference>
<dbReference type="AlphaFoldDB" id="A0AAN8PW57"/>
<dbReference type="PANTHER" id="PTHR47385">
    <property type="entry name" value="CALPONIN"/>
    <property type="match status" value="1"/>
</dbReference>
<dbReference type="GO" id="GO:0007015">
    <property type="term" value="P:actin filament organization"/>
    <property type="evidence" value="ECO:0007669"/>
    <property type="project" value="TreeGrafter"/>
</dbReference>
<gene>
    <name evidence="2" type="ORF">SNE40_005289</name>
</gene>
<dbReference type="InterPro" id="IPR001715">
    <property type="entry name" value="CH_dom"/>
</dbReference>
<dbReference type="Proteomes" id="UP001347796">
    <property type="component" value="Unassembled WGS sequence"/>
</dbReference>
<dbReference type="InterPro" id="IPR036872">
    <property type="entry name" value="CH_dom_sf"/>
</dbReference>
<name>A0AAN8PW57_PATCE</name>
<evidence type="ECO:0000313" key="3">
    <source>
        <dbReference type="Proteomes" id="UP001347796"/>
    </source>
</evidence>
<dbReference type="GO" id="GO:0015629">
    <property type="term" value="C:actin cytoskeleton"/>
    <property type="evidence" value="ECO:0007669"/>
    <property type="project" value="TreeGrafter"/>
</dbReference>
<dbReference type="SUPFAM" id="SSF47576">
    <property type="entry name" value="Calponin-homology domain, CH-domain"/>
    <property type="match status" value="1"/>
</dbReference>
<dbReference type="PANTHER" id="PTHR47385:SF14">
    <property type="entry name" value="TRANSGELIN"/>
    <property type="match status" value="1"/>
</dbReference>
<reference evidence="2 3" key="1">
    <citation type="submission" date="2024-01" db="EMBL/GenBank/DDBJ databases">
        <title>The genome of the rayed Mediterranean limpet Patella caerulea (Linnaeus, 1758).</title>
        <authorList>
            <person name="Anh-Thu Weber A."/>
            <person name="Halstead-Nussloch G."/>
        </authorList>
    </citation>
    <scope>NUCLEOTIDE SEQUENCE [LARGE SCALE GENOMIC DNA]</scope>
    <source>
        <strain evidence="2">AATW-2023a</strain>
        <tissue evidence="2">Whole specimen</tissue>
    </source>
</reference>
<dbReference type="EMBL" id="JAZGQO010000004">
    <property type="protein sequence ID" value="KAK6187212.1"/>
    <property type="molecule type" value="Genomic_DNA"/>
</dbReference>
<accession>A0AAN8PW57</accession>
<evidence type="ECO:0000259" key="1">
    <source>
        <dbReference type="PROSITE" id="PS50021"/>
    </source>
</evidence>
<dbReference type="Pfam" id="PF00307">
    <property type="entry name" value="CH"/>
    <property type="match status" value="1"/>
</dbReference>
<organism evidence="2 3">
    <name type="scientific">Patella caerulea</name>
    <name type="common">Rayed Mediterranean limpet</name>
    <dbReference type="NCBI Taxonomy" id="87958"/>
    <lineage>
        <taxon>Eukaryota</taxon>
        <taxon>Metazoa</taxon>
        <taxon>Spiralia</taxon>
        <taxon>Lophotrochozoa</taxon>
        <taxon>Mollusca</taxon>
        <taxon>Gastropoda</taxon>
        <taxon>Patellogastropoda</taxon>
        <taxon>Patelloidea</taxon>
        <taxon>Patellidae</taxon>
        <taxon>Patella</taxon>
    </lineage>
</organism>
<dbReference type="SMART" id="SM00033">
    <property type="entry name" value="CH"/>
    <property type="match status" value="1"/>
</dbReference>
<feature type="domain" description="Calponin-homology (CH)" evidence="1">
    <location>
        <begin position="25"/>
        <end position="150"/>
    </location>
</feature>
<keyword evidence="3" id="KW-1185">Reference proteome</keyword>
<dbReference type="Gene3D" id="1.10.418.10">
    <property type="entry name" value="Calponin-like domain"/>
    <property type="match status" value="1"/>
</dbReference>
<proteinExistence type="predicted"/>
<comment type="caution">
    <text evidence="2">The sequence shown here is derived from an EMBL/GenBank/DDBJ whole genome shotgun (WGS) entry which is preliminary data.</text>
</comment>
<dbReference type="GO" id="GO:0051015">
    <property type="term" value="F:actin filament binding"/>
    <property type="evidence" value="ECO:0007669"/>
    <property type="project" value="TreeGrafter"/>
</dbReference>
<protein>
    <recommendedName>
        <fullName evidence="1">Calponin-homology (CH) domain-containing protein</fullName>
    </recommendedName>
</protein>